<sequence length="86" mass="10226">MDKKKKEIIRLERESVIPILKPKLVMTLANLIGIPLPPLLLLLRSIYLFMYSYSPLLLLWFVVLYVEINTQQRLFFFSFFLSTFSL</sequence>
<evidence type="ECO:0000313" key="2">
    <source>
        <dbReference type="EMBL" id="MBX14128.1"/>
    </source>
</evidence>
<feature type="transmembrane region" description="Helical" evidence="1">
    <location>
        <begin position="46"/>
        <end position="66"/>
    </location>
</feature>
<organism evidence="2">
    <name type="scientific">Rhizophora mucronata</name>
    <name type="common">Asiatic mangrove</name>
    <dbReference type="NCBI Taxonomy" id="61149"/>
    <lineage>
        <taxon>Eukaryota</taxon>
        <taxon>Viridiplantae</taxon>
        <taxon>Streptophyta</taxon>
        <taxon>Embryophyta</taxon>
        <taxon>Tracheophyta</taxon>
        <taxon>Spermatophyta</taxon>
        <taxon>Magnoliopsida</taxon>
        <taxon>eudicotyledons</taxon>
        <taxon>Gunneridae</taxon>
        <taxon>Pentapetalae</taxon>
        <taxon>rosids</taxon>
        <taxon>fabids</taxon>
        <taxon>Malpighiales</taxon>
        <taxon>Rhizophoraceae</taxon>
        <taxon>Rhizophora</taxon>
    </lineage>
</organism>
<accession>A0A2P2L840</accession>
<dbReference type="AlphaFoldDB" id="A0A2P2L840"/>
<reference evidence="2" key="1">
    <citation type="submission" date="2018-02" db="EMBL/GenBank/DDBJ databases">
        <title>Rhizophora mucronata_Transcriptome.</title>
        <authorList>
            <person name="Meera S.P."/>
            <person name="Sreeshan A."/>
            <person name="Augustine A."/>
        </authorList>
    </citation>
    <scope>NUCLEOTIDE SEQUENCE</scope>
    <source>
        <tissue evidence="2">Leaf</tissue>
    </source>
</reference>
<keyword evidence="1" id="KW-0472">Membrane</keyword>
<dbReference type="EMBL" id="GGEC01033644">
    <property type="protein sequence ID" value="MBX14128.1"/>
    <property type="molecule type" value="Transcribed_RNA"/>
</dbReference>
<keyword evidence="1" id="KW-1133">Transmembrane helix</keyword>
<proteinExistence type="predicted"/>
<keyword evidence="1" id="KW-0812">Transmembrane</keyword>
<feature type="transmembrane region" description="Helical" evidence="1">
    <location>
        <begin position="20"/>
        <end position="40"/>
    </location>
</feature>
<evidence type="ECO:0000256" key="1">
    <source>
        <dbReference type="SAM" id="Phobius"/>
    </source>
</evidence>
<name>A0A2P2L840_RHIMU</name>
<protein>
    <submittedName>
        <fullName evidence="2">Uncharacterized protein</fullName>
    </submittedName>
</protein>